<keyword evidence="2 7" id="KW-0732">Signal</keyword>
<feature type="chain" id="PRO_5043910824" description="Chitin-binding type-2 domain-containing protein" evidence="7">
    <location>
        <begin position="29"/>
        <end position="1561"/>
    </location>
</feature>
<feature type="compositionally biased region" description="Basic and acidic residues" evidence="6">
    <location>
        <begin position="526"/>
        <end position="546"/>
    </location>
</feature>
<dbReference type="InterPro" id="IPR036508">
    <property type="entry name" value="Chitin-bd_dom_sf"/>
</dbReference>
<feature type="region of interest" description="Disordered" evidence="6">
    <location>
        <begin position="1270"/>
        <end position="1290"/>
    </location>
</feature>
<accession>A0AAV6VIH6</accession>
<feature type="signal peptide" evidence="7">
    <location>
        <begin position="1"/>
        <end position="28"/>
    </location>
</feature>
<dbReference type="Pfam" id="PF01607">
    <property type="entry name" value="CBM_14"/>
    <property type="match status" value="3"/>
</dbReference>
<feature type="region of interest" description="Disordered" evidence="6">
    <location>
        <begin position="526"/>
        <end position="557"/>
    </location>
</feature>
<feature type="compositionally biased region" description="Polar residues" evidence="6">
    <location>
        <begin position="849"/>
        <end position="862"/>
    </location>
</feature>
<feature type="region of interest" description="Disordered" evidence="6">
    <location>
        <begin position="842"/>
        <end position="864"/>
    </location>
</feature>
<evidence type="ECO:0000256" key="2">
    <source>
        <dbReference type="ARBA" id="ARBA00022729"/>
    </source>
</evidence>
<feature type="domain" description="Chitin-binding type-2" evidence="8">
    <location>
        <begin position="455"/>
        <end position="516"/>
    </location>
</feature>
<evidence type="ECO:0000313" key="9">
    <source>
        <dbReference type="EMBL" id="KAG8195893.1"/>
    </source>
</evidence>
<dbReference type="PROSITE" id="PS50940">
    <property type="entry name" value="CHIT_BIND_II"/>
    <property type="match status" value="3"/>
</dbReference>
<evidence type="ECO:0000256" key="4">
    <source>
        <dbReference type="ARBA" id="ARBA00023157"/>
    </source>
</evidence>
<dbReference type="Proteomes" id="UP000827092">
    <property type="component" value="Unassembled WGS sequence"/>
</dbReference>
<dbReference type="PANTHER" id="PTHR23301">
    <property type="entry name" value="CHITIN BINDING PERITROPHIN-A"/>
    <property type="match status" value="1"/>
</dbReference>
<evidence type="ECO:0000256" key="3">
    <source>
        <dbReference type="ARBA" id="ARBA00022737"/>
    </source>
</evidence>
<evidence type="ECO:0000256" key="7">
    <source>
        <dbReference type="SAM" id="SignalP"/>
    </source>
</evidence>
<dbReference type="InterPro" id="IPR051940">
    <property type="entry name" value="Chitin_bind-dev_reg"/>
</dbReference>
<sequence length="1561" mass="178670">MAKWKICTNRKANIFILLTTFLCVGIKCQSDWMVEMEDAFEIENKETDMLCKKGPSEKLIFCRYQNDGRISLSTLNHCLCSCIIFSTELFDSVPTSLKSLQSLDASTRVLASVPVHKINMSSLRHSPQKLVAWMKEQSFDGIDLRIAKEKSLNDFPWSVFLEYIRDIRSVSNIEARRPILIVTIVRSFLAFLNDSQISEMTSYSDYISLQPESHDSEDIIDEYFDDIENIGTSQFGKIEFNKVLMPISLKASVGQVTGRTNETFPELCKHLRHITENKSNTLSEEQNLFEIIREQVHFANEIEAAGIDVWSLNDDDSYNTCEKSPFPLIKEISTSLLKEEETFTSFADLDIDLSTGESQLDEIEVLQEPNIGPEEIRKFKCERIGFYRHPSDCSKFYHCAEHRATSSQPSTQYAVIVYKCPPGLVYDELQGACNWPSYSEPCRGSDELLPVPSKKFQCVDPGFHADPEDCRWFYYCSDLGDGRLAAFEFQCPSHLLGFDEEELLCNWKWMVPSCVNYGTENKGEAYKEKENNDQENRSNSEVEHNSDFIIPEGVTSAPDSRRTLKDVEIVNTTPTFSLNLNSVDGSLNHRIPLSSFLVNEGVENKNSSSADITLTKSNQLSVDSSRSNDSLNKSNEKKYGTAYWHRSMATTKSPDNQQRNRLDSLIEKIRSLKLTNSSTESLKTIEPNAELKLDHKYGIGTVRKISLPLIQGKGYLPENPQSRSIGDSISSSYHFENNLNDHEISNKQKSFAQVRCSKIKDKSDSSDPNAGENNFGCAAEVSLTVNVKQGKEYDKYILKPDQVTISSISKPEHMSVFSNHTSNDKTLILQKLQIGNTRKETLRSDSNYDGHSSQYLRSSSVQGRKAPDEINKFEFSQRISNNGSRNTNALLESKNRLSDDNPSRLVNAFSRQSHEINDHNNMAHRNSNYRKATTETLVRVPRTKLLEHFVEKENIMPMMFYPEGVLLSVDLNHINEIPPQILLEVDNMLKKYMSDGNIDLHLLMQKLNATSESMLDMENAKEIKSNDIDDMIEVIENLLNTTNNVHNATTAHPVEKISNDPTNFSNNTDNLQLGYENVTNKIENSLNDKETEKITVSTESVNKKISNMQDMKSNPLISEKILNVPENEPFVRRRLFRKQKFPSIREQLEFQRQSAHRRNSLHSILTTTSPSVHNSTRHRYPSIRQQLFLNNKRKSSLSARNNVVWKRLRGMQMTTTKPNINAFGSNNPTQSLDFEANGVNHRHSGNGHSFLEPTSLRNPDINFKNRNLERRVNPHVKPNQPEDSDTESKNFQFGDRIRSNDFNRIFNSPPQISTLDSELNNPKNYLNEHQRDSLFTSDEVNKPESSAEPIIITMDITSKTSSDEEIIPNIHSHRETFQEERYSEPTANEYHNVDYPNTGKEGSKEFRNSRKLRIVVKKRFPSVQTSYGNSSNTQDSQLDQPHMRMRIPKKLLNELKSNALRKLALNGRSEVKLQIQFQDHVWNVPFVNDKSSVNISPVACTRPGLFQHPKDCNKFYECFWDKWLQKFTLHVFPCPVRLVYDESIRGCSHPSFESHCRNTLR</sequence>
<organism evidence="9 10">
    <name type="scientific">Oedothorax gibbosus</name>
    <dbReference type="NCBI Taxonomy" id="931172"/>
    <lineage>
        <taxon>Eukaryota</taxon>
        <taxon>Metazoa</taxon>
        <taxon>Ecdysozoa</taxon>
        <taxon>Arthropoda</taxon>
        <taxon>Chelicerata</taxon>
        <taxon>Arachnida</taxon>
        <taxon>Araneae</taxon>
        <taxon>Araneomorphae</taxon>
        <taxon>Entelegynae</taxon>
        <taxon>Araneoidea</taxon>
        <taxon>Linyphiidae</taxon>
        <taxon>Erigoninae</taxon>
        <taxon>Oedothorax</taxon>
    </lineage>
</organism>
<evidence type="ECO:0000313" key="10">
    <source>
        <dbReference type="Proteomes" id="UP000827092"/>
    </source>
</evidence>
<evidence type="ECO:0000256" key="5">
    <source>
        <dbReference type="ARBA" id="ARBA00023180"/>
    </source>
</evidence>
<keyword evidence="4" id="KW-1015">Disulfide bond</keyword>
<feature type="domain" description="Chitin-binding type-2" evidence="8">
    <location>
        <begin position="1497"/>
        <end position="1558"/>
    </location>
</feature>
<dbReference type="PANTHER" id="PTHR23301:SF0">
    <property type="entry name" value="CHITIN-BINDING TYPE-2 DOMAIN-CONTAINING PROTEIN-RELATED"/>
    <property type="match status" value="1"/>
</dbReference>
<keyword evidence="10" id="KW-1185">Reference proteome</keyword>
<dbReference type="EMBL" id="JAFNEN010000076">
    <property type="protein sequence ID" value="KAG8195893.1"/>
    <property type="molecule type" value="Genomic_DNA"/>
</dbReference>
<dbReference type="InterPro" id="IPR002557">
    <property type="entry name" value="Chitin-bd_dom"/>
</dbReference>
<dbReference type="Gene3D" id="3.20.20.80">
    <property type="entry name" value="Glycosidases"/>
    <property type="match status" value="1"/>
</dbReference>
<dbReference type="Gene3D" id="2.170.140.10">
    <property type="entry name" value="Chitin binding domain"/>
    <property type="match status" value="3"/>
</dbReference>
<dbReference type="GO" id="GO:0005576">
    <property type="term" value="C:extracellular region"/>
    <property type="evidence" value="ECO:0007669"/>
    <property type="project" value="InterPro"/>
</dbReference>
<comment type="caution">
    <text evidence="9">The sequence shown here is derived from an EMBL/GenBank/DDBJ whole genome shotgun (WGS) entry which is preliminary data.</text>
</comment>
<feature type="domain" description="Chitin-binding type-2" evidence="8">
    <location>
        <begin position="378"/>
        <end position="444"/>
    </location>
</feature>
<dbReference type="SUPFAM" id="SSF57625">
    <property type="entry name" value="Invertebrate chitin-binding proteins"/>
    <property type="match status" value="3"/>
</dbReference>
<evidence type="ECO:0000259" key="8">
    <source>
        <dbReference type="PROSITE" id="PS50940"/>
    </source>
</evidence>
<dbReference type="InterPro" id="IPR017853">
    <property type="entry name" value="GH"/>
</dbReference>
<dbReference type="SMART" id="SM00494">
    <property type="entry name" value="ChtBD2"/>
    <property type="match status" value="3"/>
</dbReference>
<proteinExistence type="predicted"/>
<evidence type="ECO:0000256" key="1">
    <source>
        <dbReference type="ARBA" id="ARBA00022669"/>
    </source>
</evidence>
<keyword evidence="3" id="KW-0677">Repeat</keyword>
<dbReference type="SUPFAM" id="SSF51445">
    <property type="entry name" value="(Trans)glycosidases"/>
    <property type="match status" value="1"/>
</dbReference>
<dbReference type="GO" id="GO:0008061">
    <property type="term" value="F:chitin binding"/>
    <property type="evidence" value="ECO:0007669"/>
    <property type="project" value="UniProtKB-KW"/>
</dbReference>
<reference evidence="9 10" key="1">
    <citation type="journal article" date="2022" name="Nat. Ecol. Evol.">
        <title>A masculinizing supergene underlies an exaggerated male reproductive morph in a spider.</title>
        <authorList>
            <person name="Hendrickx F."/>
            <person name="De Corte Z."/>
            <person name="Sonet G."/>
            <person name="Van Belleghem S.M."/>
            <person name="Kostlbacher S."/>
            <person name="Vangestel C."/>
        </authorList>
    </citation>
    <scope>NUCLEOTIDE SEQUENCE [LARGE SCALE GENOMIC DNA]</scope>
    <source>
        <strain evidence="9">W744_W776</strain>
    </source>
</reference>
<protein>
    <recommendedName>
        <fullName evidence="8">Chitin-binding type-2 domain-containing protein</fullName>
    </recommendedName>
</protein>
<name>A0AAV6VIH6_9ARAC</name>
<keyword evidence="5" id="KW-0325">Glycoprotein</keyword>
<gene>
    <name evidence="9" type="ORF">JTE90_001129</name>
</gene>
<evidence type="ECO:0000256" key="6">
    <source>
        <dbReference type="SAM" id="MobiDB-lite"/>
    </source>
</evidence>
<keyword evidence="1" id="KW-0147">Chitin-binding</keyword>